<comment type="caution">
    <text evidence="2">The sequence shown here is derived from an EMBL/GenBank/DDBJ whole genome shotgun (WGS) entry which is preliminary data.</text>
</comment>
<dbReference type="STRING" id="53326.A0A016TMA6"/>
<dbReference type="OrthoDB" id="5868288at2759"/>
<keyword evidence="3" id="KW-1185">Reference proteome</keyword>
<accession>A0A016TMA6</accession>
<sequence>MPAAAKSARNGSSKGKKVKEPTGLQSPAVADGLAERLAGSLASDVVGGDFRNAPIIELFQRLLNLNIPEVQQITTEILCGINEISDDAVQKEVRNRSIVISGLSEINADSDASVRQVDTEEKVKEILNILDIECRPVKVFRMGKREEGKPRLVKVELPSRGHWVTTLSRARLLREKPGYNNVFIRRSMTDKERRLEQELRERAKQMNQGKSHEDRVVVYRGEIVPVSSLRRCDLSSALTSPTTMFHVTSLKGK</sequence>
<evidence type="ECO:0000313" key="2">
    <source>
        <dbReference type="EMBL" id="EYC03797.1"/>
    </source>
</evidence>
<reference evidence="3" key="1">
    <citation type="journal article" date="2015" name="Nat. Genet.">
        <title>The genome and transcriptome of the zoonotic hookworm Ancylostoma ceylanicum identify infection-specific gene families.</title>
        <authorList>
            <person name="Schwarz E.M."/>
            <person name="Hu Y."/>
            <person name="Antoshechkin I."/>
            <person name="Miller M.M."/>
            <person name="Sternberg P.W."/>
            <person name="Aroian R.V."/>
        </authorList>
    </citation>
    <scope>NUCLEOTIDE SEQUENCE</scope>
    <source>
        <strain evidence="3">HY135</strain>
    </source>
</reference>
<feature type="region of interest" description="Disordered" evidence="1">
    <location>
        <begin position="1"/>
        <end position="25"/>
    </location>
</feature>
<protein>
    <submittedName>
        <fullName evidence="2">Uncharacterized protein</fullName>
    </submittedName>
</protein>
<gene>
    <name evidence="2" type="primary">Acey_s0091.g2431</name>
    <name evidence="2" type="ORF">Y032_0091g2431</name>
</gene>
<dbReference type="EMBL" id="JARK01001427">
    <property type="protein sequence ID" value="EYC03797.1"/>
    <property type="molecule type" value="Genomic_DNA"/>
</dbReference>
<organism evidence="2 3">
    <name type="scientific">Ancylostoma ceylanicum</name>
    <dbReference type="NCBI Taxonomy" id="53326"/>
    <lineage>
        <taxon>Eukaryota</taxon>
        <taxon>Metazoa</taxon>
        <taxon>Ecdysozoa</taxon>
        <taxon>Nematoda</taxon>
        <taxon>Chromadorea</taxon>
        <taxon>Rhabditida</taxon>
        <taxon>Rhabditina</taxon>
        <taxon>Rhabditomorpha</taxon>
        <taxon>Strongyloidea</taxon>
        <taxon>Ancylostomatidae</taxon>
        <taxon>Ancylostomatinae</taxon>
        <taxon>Ancylostoma</taxon>
    </lineage>
</organism>
<proteinExistence type="predicted"/>
<name>A0A016TMA6_9BILA</name>
<dbReference type="Proteomes" id="UP000024635">
    <property type="component" value="Unassembled WGS sequence"/>
</dbReference>
<evidence type="ECO:0000313" key="3">
    <source>
        <dbReference type="Proteomes" id="UP000024635"/>
    </source>
</evidence>
<dbReference type="AlphaFoldDB" id="A0A016TMA6"/>
<evidence type="ECO:0000256" key="1">
    <source>
        <dbReference type="SAM" id="MobiDB-lite"/>
    </source>
</evidence>